<gene>
    <name evidence="1" type="ORF">M9Y10_025895</name>
</gene>
<keyword evidence="2" id="KW-1185">Reference proteome</keyword>
<proteinExistence type="predicted"/>
<reference evidence="1 2" key="1">
    <citation type="submission" date="2024-04" db="EMBL/GenBank/DDBJ databases">
        <title>Tritrichomonas musculus Genome.</title>
        <authorList>
            <person name="Alves-Ferreira E."/>
            <person name="Grigg M."/>
            <person name="Lorenzi H."/>
            <person name="Galac M."/>
        </authorList>
    </citation>
    <scope>NUCLEOTIDE SEQUENCE [LARGE SCALE GENOMIC DNA]</scope>
    <source>
        <strain evidence="1 2">EAF2021</strain>
    </source>
</reference>
<dbReference type="Proteomes" id="UP001470230">
    <property type="component" value="Unassembled WGS sequence"/>
</dbReference>
<sequence length="137" mass="16138">MKGIEKAREALRLKRENHAKAIGQSIKNLRNSIQNDDPFLAINLAMNEEISKLKSHLEYLYSLIERYSIIIKNLLGKIDNSIGKIIIDIFYLFINNKYDNPERFDDLMKMCLEIYDASDQAYDILKKIFLFFPQKMD</sequence>
<name>A0ABR2H7V9_9EUKA</name>
<accession>A0ABR2H7V9</accession>
<protein>
    <submittedName>
        <fullName evidence="1">Uncharacterized protein</fullName>
    </submittedName>
</protein>
<organism evidence="1 2">
    <name type="scientific">Tritrichomonas musculus</name>
    <dbReference type="NCBI Taxonomy" id="1915356"/>
    <lineage>
        <taxon>Eukaryota</taxon>
        <taxon>Metamonada</taxon>
        <taxon>Parabasalia</taxon>
        <taxon>Tritrichomonadida</taxon>
        <taxon>Tritrichomonadidae</taxon>
        <taxon>Tritrichomonas</taxon>
    </lineage>
</organism>
<evidence type="ECO:0000313" key="1">
    <source>
        <dbReference type="EMBL" id="KAK8842317.1"/>
    </source>
</evidence>
<dbReference type="EMBL" id="JAPFFF010000038">
    <property type="protein sequence ID" value="KAK8842317.1"/>
    <property type="molecule type" value="Genomic_DNA"/>
</dbReference>
<evidence type="ECO:0000313" key="2">
    <source>
        <dbReference type="Proteomes" id="UP001470230"/>
    </source>
</evidence>
<comment type="caution">
    <text evidence="1">The sequence shown here is derived from an EMBL/GenBank/DDBJ whole genome shotgun (WGS) entry which is preliminary data.</text>
</comment>